<reference evidence="1 2" key="1">
    <citation type="journal article" date="2011" name="Science">
        <title>The Selaginella genome identifies genetic changes associated with the evolution of vascular plants.</title>
        <authorList>
            <person name="Banks J.A."/>
            <person name="Nishiyama T."/>
            <person name="Hasebe M."/>
            <person name="Bowman J.L."/>
            <person name="Gribskov M."/>
            <person name="dePamphilis C."/>
            <person name="Albert V.A."/>
            <person name="Aono N."/>
            <person name="Aoyama T."/>
            <person name="Ambrose B.A."/>
            <person name="Ashton N.W."/>
            <person name="Axtell M.J."/>
            <person name="Barker E."/>
            <person name="Barker M.S."/>
            <person name="Bennetzen J.L."/>
            <person name="Bonawitz N.D."/>
            <person name="Chapple C."/>
            <person name="Cheng C."/>
            <person name="Correa L.G."/>
            <person name="Dacre M."/>
            <person name="DeBarry J."/>
            <person name="Dreyer I."/>
            <person name="Elias M."/>
            <person name="Engstrom E.M."/>
            <person name="Estelle M."/>
            <person name="Feng L."/>
            <person name="Finet C."/>
            <person name="Floyd S.K."/>
            <person name="Frommer W.B."/>
            <person name="Fujita T."/>
            <person name="Gramzow L."/>
            <person name="Gutensohn M."/>
            <person name="Harholt J."/>
            <person name="Hattori M."/>
            <person name="Heyl A."/>
            <person name="Hirai T."/>
            <person name="Hiwatashi Y."/>
            <person name="Ishikawa M."/>
            <person name="Iwata M."/>
            <person name="Karol K.G."/>
            <person name="Koehler B."/>
            <person name="Kolukisaoglu U."/>
            <person name="Kubo M."/>
            <person name="Kurata T."/>
            <person name="Lalonde S."/>
            <person name="Li K."/>
            <person name="Li Y."/>
            <person name="Litt A."/>
            <person name="Lyons E."/>
            <person name="Manning G."/>
            <person name="Maruyama T."/>
            <person name="Michael T.P."/>
            <person name="Mikami K."/>
            <person name="Miyazaki S."/>
            <person name="Morinaga S."/>
            <person name="Murata T."/>
            <person name="Mueller-Roeber B."/>
            <person name="Nelson D.R."/>
            <person name="Obara M."/>
            <person name="Oguri Y."/>
            <person name="Olmstead R.G."/>
            <person name="Onodera N."/>
            <person name="Petersen B.L."/>
            <person name="Pils B."/>
            <person name="Prigge M."/>
            <person name="Rensing S.A."/>
            <person name="Riano-Pachon D.M."/>
            <person name="Roberts A.W."/>
            <person name="Sato Y."/>
            <person name="Scheller H.V."/>
            <person name="Schulz B."/>
            <person name="Schulz C."/>
            <person name="Shakirov E.V."/>
            <person name="Shibagaki N."/>
            <person name="Shinohara N."/>
            <person name="Shippen D.E."/>
            <person name="Soerensen I."/>
            <person name="Sotooka R."/>
            <person name="Sugimoto N."/>
            <person name="Sugita M."/>
            <person name="Sumikawa N."/>
            <person name="Tanurdzic M."/>
            <person name="Theissen G."/>
            <person name="Ulvskov P."/>
            <person name="Wakazuki S."/>
            <person name="Weng J.K."/>
            <person name="Willats W.W."/>
            <person name="Wipf D."/>
            <person name="Wolf P.G."/>
            <person name="Yang L."/>
            <person name="Zimmer A.D."/>
            <person name="Zhu Q."/>
            <person name="Mitros T."/>
            <person name="Hellsten U."/>
            <person name="Loque D."/>
            <person name="Otillar R."/>
            <person name="Salamov A."/>
            <person name="Schmutz J."/>
            <person name="Shapiro H."/>
            <person name="Lindquist E."/>
            <person name="Lucas S."/>
            <person name="Rokhsar D."/>
            <person name="Grigoriev I.V."/>
        </authorList>
    </citation>
    <scope>NUCLEOTIDE SEQUENCE [LARGE SCALE GENOMIC DNA]</scope>
</reference>
<dbReference type="FunCoup" id="D8RQM5">
    <property type="interactions" value="238"/>
</dbReference>
<protein>
    <recommendedName>
        <fullName evidence="3">F-box domain-containing protein</fullName>
    </recommendedName>
</protein>
<dbReference type="AlphaFoldDB" id="D8RQM5"/>
<dbReference type="EMBL" id="GL377586">
    <property type="protein sequence ID" value="EFJ25480.1"/>
    <property type="molecule type" value="Genomic_DNA"/>
</dbReference>
<dbReference type="HOGENOM" id="CLU_689641_0_0_1"/>
<evidence type="ECO:0008006" key="3">
    <source>
        <dbReference type="Google" id="ProtNLM"/>
    </source>
</evidence>
<dbReference type="InParanoid" id="D8RQM5"/>
<dbReference type="PANTHER" id="PTHR31900:SF30">
    <property type="entry name" value="SUPERFAMILY PROTEIN, PUTATIVE-RELATED"/>
    <property type="match status" value="1"/>
</dbReference>
<dbReference type="InterPro" id="IPR050232">
    <property type="entry name" value="FBL13/AtMIF1-like"/>
</dbReference>
<accession>D8RQM5</accession>
<dbReference type="Proteomes" id="UP000001514">
    <property type="component" value="Unassembled WGS sequence"/>
</dbReference>
<proteinExistence type="predicted"/>
<keyword evidence="2" id="KW-1185">Reference proteome</keyword>
<dbReference type="PANTHER" id="PTHR31900">
    <property type="entry name" value="F-BOX/RNI SUPERFAMILY PROTEIN-RELATED"/>
    <property type="match status" value="1"/>
</dbReference>
<organism evidence="2">
    <name type="scientific">Selaginella moellendorffii</name>
    <name type="common">Spikemoss</name>
    <dbReference type="NCBI Taxonomy" id="88036"/>
    <lineage>
        <taxon>Eukaryota</taxon>
        <taxon>Viridiplantae</taxon>
        <taxon>Streptophyta</taxon>
        <taxon>Embryophyta</taxon>
        <taxon>Tracheophyta</taxon>
        <taxon>Lycopodiopsida</taxon>
        <taxon>Selaginellales</taxon>
        <taxon>Selaginellaceae</taxon>
        <taxon>Selaginella</taxon>
    </lineage>
</organism>
<dbReference type="KEGG" id="smo:SELMODRAFT_413552"/>
<evidence type="ECO:0000313" key="2">
    <source>
        <dbReference type="Proteomes" id="UP000001514"/>
    </source>
</evidence>
<evidence type="ECO:0000313" key="1">
    <source>
        <dbReference type="EMBL" id="EFJ25480.1"/>
    </source>
</evidence>
<dbReference type="Gramene" id="EFJ25480">
    <property type="protein sequence ID" value="EFJ25480"/>
    <property type="gene ID" value="SELMODRAFT_413552"/>
</dbReference>
<name>D8RQM5_SELML</name>
<dbReference type="SUPFAM" id="SSF52047">
    <property type="entry name" value="RNI-like"/>
    <property type="match status" value="1"/>
</dbReference>
<gene>
    <name evidence="1" type="ORF">SELMODRAFT_413552</name>
</gene>
<sequence length="458" mass="51275">MERNSIKNAKNVKCAIDQLPDEVLAEILSRVSNKCGEDGNYAGYCLVCKRWNGVGKKVGLDVSIDLSPLLYKELQAWQGMRLKLGRIRTLTIDKYHWHLHNDYSWLAGLSKCLEEITIDGGPLELVEHFFDLECLSKCSKLKYMSVARVDVRKVNYGDPERTLAVSFPALTCCILKRVTGVNLQQLLGSCPRLERLEAEMYAFNGLLCSASLRELRLEAEAGGDFELDFPDLEAAFVGDCKKLELKAPRLKRLSLGCCQELVSLDVGSPLQSLELYSSSGFRTAAAVDKRHFECLRLKTHGSVTGGYCAHKVAKEILVLPQMRECKELTISGCRCHLWKCSKTDQLIYSHERAVSISYKLRKICIEDNKDSVLGRELEEMLATLVKQCPALEALEVAGAPDEQLLSKLRVSSSSTPHSRQDCLDTGVQSRRCLDTQVHVSKLRIRLLRDSTPEAISCD</sequence>